<dbReference type="GO" id="GO:0005739">
    <property type="term" value="C:mitochondrion"/>
    <property type="evidence" value="ECO:0007669"/>
    <property type="project" value="TreeGrafter"/>
</dbReference>
<keyword evidence="8 10" id="KW-0100">Branched-chain amino acid biosynthesis</keyword>
<dbReference type="Gene3D" id="1.10.10.60">
    <property type="entry name" value="Homeodomain-like"/>
    <property type="match status" value="1"/>
</dbReference>
<evidence type="ECO:0000256" key="1">
    <source>
        <dbReference type="ARBA" id="ARBA00001933"/>
    </source>
</evidence>
<dbReference type="EMBL" id="JANEYF010002538">
    <property type="protein sequence ID" value="KAJ8945178.1"/>
    <property type="molecule type" value="Genomic_DNA"/>
</dbReference>
<dbReference type="CDD" id="cd01557">
    <property type="entry name" value="BCAT_beta_family"/>
    <property type="match status" value="1"/>
</dbReference>
<keyword evidence="11" id="KW-0175">Coiled coil</keyword>
<feature type="coiled-coil region" evidence="11">
    <location>
        <begin position="327"/>
        <end position="354"/>
    </location>
</feature>
<gene>
    <name evidence="13" type="ORF">NQ314_009310</name>
</gene>
<evidence type="ECO:0000313" key="13">
    <source>
        <dbReference type="EMBL" id="KAJ8945178.1"/>
    </source>
</evidence>
<dbReference type="NCBIfam" id="NF009897">
    <property type="entry name" value="PRK13357.1"/>
    <property type="match status" value="1"/>
</dbReference>
<evidence type="ECO:0000256" key="9">
    <source>
        <dbReference type="RuleBase" id="RU004516"/>
    </source>
</evidence>
<keyword evidence="7 9" id="KW-0663">Pyridoxal phosphate</keyword>
<dbReference type="InterPro" id="IPR009057">
    <property type="entry name" value="Homeodomain-like_sf"/>
</dbReference>
<dbReference type="GO" id="GO:0005634">
    <property type="term" value="C:nucleus"/>
    <property type="evidence" value="ECO:0007669"/>
    <property type="project" value="UniProtKB-SubCell"/>
</dbReference>
<proteinExistence type="inferred from homology"/>
<comment type="catalytic activity">
    <reaction evidence="10">
        <text>L-isoleucine + 2-oxoglutarate = (S)-3-methyl-2-oxopentanoate + L-glutamate</text>
        <dbReference type="Rhea" id="RHEA:24801"/>
        <dbReference type="ChEBI" id="CHEBI:16810"/>
        <dbReference type="ChEBI" id="CHEBI:29985"/>
        <dbReference type="ChEBI" id="CHEBI:35146"/>
        <dbReference type="ChEBI" id="CHEBI:58045"/>
        <dbReference type="EC" id="2.6.1.42"/>
    </reaction>
</comment>
<comment type="caution">
    <text evidence="13">The sequence shown here is derived from an EMBL/GenBank/DDBJ whole genome shotgun (WGS) entry which is preliminary data.</text>
</comment>
<name>A0AAV8Y362_9CUCU</name>
<evidence type="ECO:0000256" key="2">
    <source>
        <dbReference type="ARBA" id="ARBA00004123"/>
    </source>
</evidence>
<comment type="subcellular location">
    <subcellularLocation>
        <location evidence="2">Nucleus</location>
    </subcellularLocation>
</comment>
<dbReference type="Gene3D" id="3.30.470.10">
    <property type="match status" value="1"/>
</dbReference>
<protein>
    <recommendedName>
        <fullName evidence="10">Branched-chain-amino-acid aminotransferase</fullName>
        <ecNumber evidence="10">2.6.1.42</ecNumber>
    </recommendedName>
</protein>
<keyword evidence="14" id="KW-1185">Reference proteome</keyword>
<dbReference type="PROSITE" id="PS00770">
    <property type="entry name" value="AA_TRANSFER_CLASS_4"/>
    <property type="match status" value="1"/>
</dbReference>
<dbReference type="InterPro" id="IPR001544">
    <property type="entry name" value="Aminotrans_IV"/>
</dbReference>
<evidence type="ECO:0000256" key="3">
    <source>
        <dbReference type="ARBA" id="ARBA00009320"/>
    </source>
</evidence>
<evidence type="ECO:0000256" key="4">
    <source>
        <dbReference type="ARBA" id="ARBA00022576"/>
    </source>
</evidence>
<comment type="catalytic activity">
    <reaction evidence="10">
        <text>L-leucine + 2-oxoglutarate = 4-methyl-2-oxopentanoate + L-glutamate</text>
        <dbReference type="Rhea" id="RHEA:18321"/>
        <dbReference type="ChEBI" id="CHEBI:16810"/>
        <dbReference type="ChEBI" id="CHEBI:17865"/>
        <dbReference type="ChEBI" id="CHEBI:29985"/>
        <dbReference type="ChEBI" id="CHEBI:57427"/>
        <dbReference type="EC" id="2.6.1.42"/>
    </reaction>
</comment>
<dbReference type="InterPro" id="IPR043132">
    <property type="entry name" value="BCAT-like_C"/>
</dbReference>
<dbReference type="PANTHER" id="PTHR11825:SF44">
    <property type="entry name" value="BRANCHED-CHAIN-AMINO-ACID AMINOTRANSFERASE"/>
    <property type="match status" value="1"/>
</dbReference>
<dbReference type="FunFam" id="3.30.470.10:FF:000002">
    <property type="entry name" value="Branched-chain-amino-acid aminotransferase"/>
    <property type="match status" value="1"/>
</dbReference>
<dbReference type="InterPro" id="IPR043131">
    <property type="entry name" value="BCAT-like_N"/>
</dbReference>
<dbReference type="GO" id="GO:0004084">
    <property type="term" value="F:branched-chain-amino-acid transaminase activity"/>
    <property type="evidence" value="ECO:0007669"/>
    <property type="project" value="UniProtKB-EC"/>
</dbReference>
<evidence type="ECO:0000256" key="7">
    <source>
        <dbReference type="ARBA" id="ARBA00022898"/>
    </source>
</evidence>
<evidence type="ECO:0000259" key="12">
    <source>
        <dbReference type="Pfam" id="PF05225"/>
    </source>
</evidence>
<dbReference type="GO" id="GO:0009098">
    <property type="term" value="P:L-leucine biosynthetic process"/>
    <property type="evidence" value="ECO:0007669"/>
    <property type="project" value="TreeGrafter"/>
</dbReference>
<evidence type="ECO:0000256" key="11">
    <source>
        <dbReference type="SAM" id="Coils"/>
    </source>
</evidence>
<dbReference type="InterPro" id="IPR005786">
    <property type="entry name" value="B_amino_transII"/>
</dbReference>
<dbReference type="GO" id="GO:0009099">
    <property type="term" value="P:L-valine biosynthetic process"/>
    <property type="evidence" value="ECO:0007669"/>
    <property type="project" value="TreeGrafter"/>
</dbReference>
<comment type="similarity">
    <text evidence="3 10">Belongs to the class-IV pyridoxal-phosphate-dependent aminotransferase family.</text>
</comment>
<comment type="catalytic activity">
    <reaction evidence="10">
        <text>L-valine + 2-oxoglutarate = 3-methyl-2-oxobutanoate + L-glutamate</text>
        <dbReference type="Rhea" id="RHEA:24813"/>
        <dbReference type="ChEBI" id="CHEBI:11851"/>
        <dbReference type="ChEBI" id="CHEBI:16810"/>
        <dbReference type="ChEBI" id="CHEBI:29985"/>
        <dbReference type="ChEBI" id="CHEBI:57762"/>
        <dbReference type="EC" id="2.6.1.42"/>
    </reaction>
</comment>
<dbReference type="InterPro" id="IPR033939">
    <property type="entry name" value="BCAT_family"/>
</dbReference>
<dbReference type="Proteomes" id="UP001162156">
    <property type="component" value="Unassembled WGS sequence"/>
</dbReference>
<keyword evidence="5 10" id="KW-0028">Amino-acid biosynthesis</keyword>
<comment type="cofactor">
    <cofactor evidence="1 9">
        <name>pyridoxal 5'-phosphate</name>
        <dbReference type="ChEBI" id="CHEBI:597326"/>
    </cofactor>
</comment>
<dbReference type="GO" id="GO:0003677">
    <property type="term" value="F:DNA binding"/>
    <property type="evidence" value="ECO:0007669"/>
    <property type="project" value="InterPro"/>
</dbReference>
<dbReference type="SUPFAM" id="SSF46689">
    <property type="entry name" value="Homeodomain-like"/>
    <property type="match status" value="1"/>
</dbReference>
<evidence type="ECO:0000313" key="14">
    <source>
        <dbReference type="Proteomes" id="UP001162156"/>
    </source>
</evidence>
<keyword evidence="4 10" id="KW-0032">Aminotransferase</keyword>
<evidence type="ECO:0000256" key="5">
    <source>
        <dbReference type="ARBA" id="ARBA00022605"/>
    </source>
</evidence>
<dbReference type="AlphaFoldDB" id="A0AAV8Y362"/>
<feature type="domain" description="HTH psq-type" evidence="12">
    <location>
        <begin position="15"/>
        <end position="43"/>
    </location>
</feature>
<dbReference type="InterPro" id="IPR007889">
    <property type="entry name" value="HTH_Psq"/>
</dbReference>
<dbReference type="InterPro" id="IPR018300">
    <property type="entry name" value="Aminotrans_IV_CS"/>
</dbReference>
<keyword evidence="6 10" id="KW-0808">Transferase</keyword>
<dbReference type="SUPFAM" id="SSF56752">
    <property type="entry name" value="D-aminoacid aminotransferase-like PLP-dependent enzymes"/>
    <property type="match status" value="1"/>
</dbReference>
<sequence>MSSRSYDENKPQATLSAIRGGMTILRASKAYNVPRTTLRHKFADRAPANITKKRTRMFVRQITGVAIYRMVERMRKNGFSHYQRQDFLLGTKKFQPLKEYLNEARANVSEENIGKWFKETLLLLGEDSEVLKDPFRCWNMDETAFYHASLLKRENPYMELHLIGEFAPSLSLNKFERIPASFINALPCKGWGIDGHSSHLSRFCKEKMIILVCLLPSTTHILQPLDVSVFFPLKNRWIKEVALWRFQHDGKEIRKKNVVLTITMKDLKLNDYVAVAYENDFYPVLEKKTLFYVSTMTKSGSNWKWLSKEDKLLYPAEAIKKSYTCQSRKITDERRQLRSKKKSFESELKNFNKRDALAQLILASSLNDAIVDLTASCGIAKALWDKLFSVDEQSSGQRVDRLMEKILCILTYYDSVLFQCACKWVLRHQHKLKQAARSCSLKVKEAFGAEDRNFEQVETDSEYTFRHKDLTSKLADPNRLRSKPDVKDLKFGKFFTDHMFKVFYHKQLGGWQKPIIIPFENISLHPAAKVLHYAIELFEGLKAYRGVDGKIRIFRPDLNMNRMNKSAYNSGLPTFDGYELIKCLNRLIQVDQEWVPHGEGSSLYIRPTLIGIDGTLGVAQSDSALLYTILCPVGEYFQGTTGTISLLADPRYTRAWPGGCGDQKMGSNYGPTFRVQRIATTKGRQQVLWLYGPDHQITEVGTMNIFMFYVGDDGEKVLATPPLNGLILPGVTRQSIIQLCEQWKEFRVEQRDITMNDVIKLKKKLELLEIFGSGTAAIISPVCSIEYLGELIEVPTTGHPFPLYKKIKDHLAAIQYGHIEHPWAQAIE</sequence>
<reference evidence="13" key="1">
    <citation type="journal article" date="2023" name="Insect Mol. Biol.">
        <title>Genome sequencing provides insights into the evolution of gene families encoding plant cell wall-degrading enzymes in longhorned beetles.</title>
        <authorList>
            <person name="Shin N.R."/>
            <person name="Okamura Y."/>
            <person name="Kirsch R."/>
            <person name="Pauchet Y."/>
        </authorList>
    </citation>
    <scope>NUCLEOTIDE SEQUENCE</scope>
    <source>
        <strain evidence="13">RBIC_L_NR</strain>
    </source>
</reference>
<dbReference type="Gene3D" id="3.20.10.10">
    <property type="entry name" value="D-amino Acid Aminotransferase, subunit A, domain 2"/>
    <property type="match status" value="1"/>
</dbReference>
<evidence type="ECO:0000256" key="6">
    <source>
        <dbReference type="ARBA" id="ARBA00022679"/>
    </source>
</evidence>
<dbReference type="NCBIfam" id="TIGR01123">
    <property type="entry name" value="ilvE_II"/>
    <property type="match status" value="1"/>
</dbReference>
<accession>A0AAV8Y362</accession>
<dbReference type="EC" id="2.6.1.42" evidence="10"/>
<evidence type="ECO:0000256" key="10">
    <source>
        <dbReference type="RuleBase" id="RU004517"/>
    </source>
</evidence>
<dbReference type="PANTHER" id="PTHR11825">
    <property type="entry name" value="SUBGROUP IIII AMINOTRANSFERASE"/>
    <property type="match status" value="1"/>
</dbReference>
<evidence type="ECO:0000256" key="8">
    <source>
        <dbReference type="ARBA" id="ARBA00023304"/>
    </source>
</evidence>
<dbReference type="Pfam" id="PF01063">
    <property type="entry name" value="Aminotran_4"/>
    <property type="match status" value="1"/>
</dbReference>
<dbReference type="InterPro" id="IPR036038">
    <property type="entry name" value="Aminotransferase-like"/>
</dbReference>
<organism evidence="13 14">
    <name type="scientific">Rhamnusium bicolor</name>
    <dbReference type="NCBI Taxonomy" id="1586634"/>
    <lineage>
        <taxon>Eukaryota</taxon>
        <taxon>Metazoa</taxon>
        <taxon>Ecdysozoa</taxon>
        <taxon>Arthropoda</taxon>
        <taxon>Hexapoda</taxon>
        <taxon>Insecta</taxon>
        <taxon>Pterygota</taxon>
        <taxon>Neoptera</taxon>
        <taxon>Endopterygota</taxon>
        <taxon>Coleoptera</taxon>
        <taxon>Polyphaga</taxon>
        <taxon>Cucujiformia</taxon>
        <taxon>Chrysomeloidea</taxon>
        <taxon>Cerambycidae</taxon>
        <taxon>Lepturinae</taxon>
        <taxon>Rhagiini</taxon>
        <taxon>Rhamnusium</taxon>
    </lineage>
</organism>
<dbReference type="Pfam" id="PF05225">
    <property type="entry name" value="HTH_psq"/>
    <property type="match status" value="1"/>
</dbReference>